<dbReference type="PROSITE" id="PS00787">
    <property type="entry name" value="CHORISMATE_SYNTHASE_1"/>
    <property type="match status" value="1"/>
</dbReference>
<dbReference type="Gene3D" id="3.60.150.10">
    <property type="entry name" value="Chorismate synthase AroC"/>
    <property type="match status" value="1"/>
</dbReference>
<comment type="caution">
    <text evidence="11">Lacks conserved residue(s) required for the propagation of feature annotation.</text>
</comment>
<comment type="pathway">
    <text evidence="1 11 12">Metabolic intermediate biosynthesis; chorismate biosynthesis; chorismate from D-erythrose 4-phosphate and phosphoenolpyruvate: step 7/7.</text>
</comment>
<dbReference type="AlphaFoldDB" id="A0A2H5XF00"/>
<evidence type="ECO:0000256" key="8">
    <source>
        <dbReference type="ARBA" id="ARBA00022857"/>
    </source>
</evidence>
<evidence type="ECO:0000256" key="6">
    <source>
        <dbReference type="ARBA" id="ARBA00022643"/>
    </source>
</evidence>
<evidence type="ECO:0000256" key="1">
    <source>
        <dbReference type="ARBA" id="ARBA00005044"/>
    </source>
</evidence>
<reference evidence="14" key="1">
    <citation type="submission" date="2017-09" db="EMBL/GenBank/DDBJ databases">
        <title>Metaegenomics of thermophilic ammonia-oxidizing enrichment culture.</title>
        <authorList>
            <person name="Kato S."/>
            <person name="Suzuki K."/>
        </authorList>
    </citation>
    <scope>NUCLEOTIDE SEQUENCE [LARGE SCALE GENOMIC DNA]</scope>
</reference>
<evidence type="ECO:0000256" key="3">
    <source>
        <dbReference type="ARBA" id="ARBA00013036"/>
    </source>
</evidence>
<feature type="binding site" evidence="11">
    <location>
        <position position="43"/>
    </location>
    <ligand>
        <name>NADP(+)</name>
        <dbReference type="ChEBI" id="CHEBI:58349"/>
    </ligand>
</feature>
<dbReference type="HAMAP" id="MF_00300">
    <property type="entry name" value="Chorismate_synth"/>
    <property type="match status" value="1"/>
</dbReference>
<gene>
    <name evidence="11 13" type="primary">aroC</name>
    <name evidence="13" type="ORF">HRbin17_02294</name>
</gene>
<comment type="function">
    <text evidence="11">Catalyzes the anti-1,4-elimination of the C-3 phosphate and the C-6 proR hydrogen from 5-enolpyruvylshikimate-3-phosphate (EPSP) to yield chorismate, which is the branch point compound that serves as the starting substrate for the three terminal pathways of aromatic amino acid biosynthesis. This reaction introduces a second double bond into the aromatic ring system.</text>
</comment>
<dbReference type="PROSITE" id="PS00788">
    <property type="entry name" value="CHORISMATE_SYNTHASE_2"/>
    <property type="match status" value="1"/>
</dbReference>
<evidence type="ECO:0000256" key="5">
    <source>
        <dbReference type="ARBA" id="ARBA00022630"/>
    </source>
</evidence>
<dbReference type="GO" id="GO:0008652">
    <property type="term" value="P:amino acid biosynthetic process"/>
    <property type="evidence" value="ECO:0007669"/>
    <property type="project" value="UniProtKB-KW"/>
</dbReference>
<keyword evidence="8 11" id="KW-0521">NADP</keyword>
<dbReference type="Pfam" id="PF01264">
    <property type="entry name" value="Chorismate_synt"/>
    <property type="match status" value="1"/>
</dbReference>
<keyword evidence="7 11" id="KW-0274">FAD</keyword>
<dbReference type="NCBIfam" id="NF003793">
    <property type="entry name" value="PRK05382.1"/>
    <property type="match status" value="1"/>
</dbReference>
<comment type="subunit">
    <text evidence="11">Homotetramer.</text>
</comment>
<dbReference type="EMBL" id="BEHT01000037">
    <property type="protein sequence ID" value="GBC99763.1"/>
    <property type="molecule type" value="Genomic_DNA"/>
</dbReference>
<comment type="cofactor">
    <cofactor evidence="11 12">
        <name>FMNH2</name>
        <dbReference type="ChEBI" id="CHEBI:57618"/>
    </cofactor>
    <text evidence="11 12">Reduced FMN (FMNH(2)).</text>
</comment>
<evidence type="ECO:0000313" key="14">
    <source>
        <dbReference type="Proteomes" id="UP000236173"/>
    </source>
</evidence>
<evidence type="ECO:0000256" key="11">
    <source>
        <dbReference type="HAMAP-Rule" id="MF_00300"/>
    </source>
</evidence>
<comment type="similarity">
    <text evidence="2 11 12">Belongs to the chorismate synthase family.</text>
</comment>
<evidence type="ECO:0000256" key="2">
    <source>
        <dbReference type="ARBA" id="ARBA00008014"/>
    </source>
</evidence>
<feature type="binding site" evidence="11">
    <location>
        <begin position="324"/>
        <end position="328"/>
    </location>
    <ligand>
        <name>FMN</name>
        <dbReference type="ChEBI" id="CHEBI:58210"/>
    </ligand>
</feature>
<dbReference type="FunFam" id="3.60.150.10:FF:000002">
    <property type="entry name" value="Chorismate synthase"/>
    <property type="match status" value="1"/>
</dbReference>
<comment type="caution">
    <text evidence="13">The sequence shown here is derived from an EMBL/GenBank/DDBJ whole genome shotgun (WGS) entry which is preliminary data.</text>
</comment>
<dbReference type="GO" id="GO:0009423">
    <property type="term" value="P:chorismate biosynthetic process"/>
    <property type="evidence" value="ECO:0007669"/>
    <property type="project" value="UniProtKB-UniRule"/>
</dbReference>
<dbReference type="GO" id="GO:0010181">
    <property type="term" value="F:FMN binding"/>
    <property type="evidence" value="ECO:0007669"/>
    <property type="project" value="TreeGrafter"/>
</dbReference>
<dbReference type="GO" id="GO:0005829">
    <property type="term" value="C:cytosol"/>
    <property type="evidence" value="ECO:0007669"/>
    <property type="project" value="TreeGrafter"/>
</dbReference>
<evidence type="ECO:0000256" key="12">
    <source>
        <dbReference type="RuleBase" id="RU000605"/>
    </source>
</evidence>
<comment type="catalytic activity">
    <reaction evidence="11 12">
        <text>5-O-(1-carboxyvinyl)-3-phosphoshikimate = chorismate + phosphate</text>
        <dbReference type="Rhea" id="RHEA:21020"/>
        <dbReference type="ChEBI" id="CHEBI:29748"/>
        <dbReference type="ChEBI" id="CHEBI:43474"/>
        <dbReference type="ChEBI" id="CHEBI:57701"/>
        <dbReference type="EC" id="4.2.3.5"/>
    </reaction>
</comment>
<dbReference type="Proteomes" id="UP000236173">
    <property type="component" value="Unassembled WGS sequence"/>
</dbReference>
<dbReference type="PANTHER" id="PTHR21085">
    <property type="entry name" value="CHORISMATE SYNTHASE"/>
    <property type="match status" value="1"/>
</dbReference>
<feature type="binding site" evidence="11">
    <location>
        <begin position="137"/>
        <end position="139"/>
    </location>
    <ligand>
        <name>FMN</name>
        <dbReference type="ChEBI" id="CHEBI:58210"/>
    </ligand>
</feature>
<dbReference type="InterPro" id="IPR000453">
    <property type="entry name" value="Chorismate_synth"/>
</dbReference>
<dbReference type="GO" id="GO:0009073">
    <property type="term" value="P:aromatic amino acid family biosynthetic process"/>
    <property type="evidence" value="ECO:0007669"/>
    <property type="project" value="UniProtKB-KW"/>
</dbReference>
<evidence type="ECO:0000256" key="4">
    <source>
        <dbReference type="ARBA" id="ARBA00022605"/>
    </source>
</evidence>
<dbReference type="UniPathway" id="UPA00053">
    <property type="reaction ID" value="UER00090"/>
</dbReference>
<keyword evidence="4 11" id="KW-0028">Amino-acid biosynthesis</keyword>
<dbReference type="SUPFAM" id="SSF103263">
    <property type="entry name" value="Chorismate synthase, AroC"/>
    <property type="match status" value="1"/>
</dbReference>
<sequence length="410" mass="44689">MLTRLRFLTAGESHGPALTVIVDGVPAGLSLSPDDINGDLRRRQRGYGRGARMRRIENDVVRFLGGVRHGVTIGSPIAMVIENRDYVNWQIAMSPEPLVESFPEDKLRAFFIPRPGHADLAGAVKYGTRDLRPILERASARETAARVAAGAVARKLLGEIGVRIVSHVVALGTVEAQVDASALPFDEIVARAEASELRCLDPAAEAAMKRLVDEANERHDTLGGVFEVIADSVPIGLGSHVHWDRKLDGRLAQAVMSIPAVKGVEIGRAFEMARRFGSQVHDPFLPPDPHPSDWRFFPRASNNAGGLEGGVTNGERLIVRGAMKPLSTLRHPLPSLDLRTLQPAKAHVERSDVCAVPAAGVVAEAMVALVLADAVLEKFGADTMDELKAHLRYYRDQIRQWLQTPMTLRQ</sequence>
<proteinExistence type="inferred from homology"/>
<dbReference type="CDD" id="cd07304">
    <property type="entry name" value="Chorismate_synthase"/>
    <property type="match status" value="1"/>
</dbReference>
<dbReference type="EC" id="4.2.3.5" evidence="3 11"/>
<protein>
    <recommendedName>
        <fullName evidence="3 11">Chorismate synthase</fullName>
        <shortName evidence="11">CS</shortName>
        <ecNumber evidence="3 11">4.2.3.5</ecNumber>
    </recommendedName>
    <alternativeName>
        <fullName evidence="11">5-enolpyruvylshikimate-3-phosphate phospholyase</fullName>
    </alternativeName>
</protein>
<dbReference type="PIRSF" id="PIRSF001456">
    <property type="entry name" value="Chorismate_synth"/>
    <property type="match status" value="1"/>
</dbReference>
<evidence type="ECO:0000313" key="13">
    <source>
        <dbReference type="EMBL" id="GBC99763.1"/>
    </source>
</evidence>
<evidence type="ECO:0000256" key="7">
    <source>
        <dbReference type="ARBA" id="ARBA00022827"/>
    </source>
</evidence>
<keyword evidence="5 11" id="KW-0285">Flavoprotein</keyword>
<name>A0A2H5XF00_9BACT</name>
<keyword evidence="6 11" id="KW-0288">FMN</keyword>
<dbReference type="NCBIfam" id="TIGR00033">
    <property type="entry name" value="aroC"/>
    <property type="match status" value="1"/>
</dbReference>
<dbReference type="InterPro" id="IPR020541">
    <property type="entry name" value="Chorismate_synthase_CS"/>
</dbReference>
<dbReference type="PANTHER" id="PTHR21085:SF0">
    <property type="entry name" value="CHORISMATE SYNTHASE"/>
    <property type="match status" value="1"/>
</dbReference>
<feature type="binding site" evidence="11">
    <location>
        <position position="309"/>
    </location>
    <ligand>
        <name>FMN</name>
        <dbReference type="ChEBI" id="CHEBI:58210"/>
    </ligand>
</feature>
<dbReference type="InterPro" id="IPR035904">
    <property type="entry name" value="Chorismate_synth_AroC_sf"/>
</dbReference>
<organism evidence="13 14">
    <name type="scientific">Candidatus Fervidibacter japonicus</name>
    <dbReference type="NCBI Taxonomy" id="2035412"/>
    <lineage>
        <taxon>Bacteria</taxon>
        <taxon>Candidatus Fervidibacterota</taxon>
        <taxon>Candidatus Fervidibacter</taxon>
    </lineage>
</organism>
<dbReference type="GO" id="GO:0004107">
    <property type="term" value="F:chorismate synthase activity"/>
    <property type="evidence" value="ECO:0007669"/>
    <property type="project" value="UniProtKB-UniRule"/>
</dbReference>
<keyword evidence="10 11" id="KW-0456">Lyase</keyword>
<keyword evidence="9 11" id="KW-0057">Aromatic amino acid biosynthesis</keyword>
<feature type="binding site" evidence="11">
    <location>
        <position position="49"/>
    </location>
    <ligand>
        <name>NADP(+)</name>
        <dbReference type="ChEBI" id="CHEBI:58349"/>
    </ligand>
</feature>
<feature type="binding site" evidence="11">
    <location>
        <position position="350"/>
    </location>
    <ligand>
        <name>FMN</name>
        <dbReference type="ChEBI" id="CHEBI:58210"/>
    </ligand>
</feature>
<evidence type="ECO:0000256" key="10">
    <source>
        <dbReference type="ARBA" id="ARBA00023239"/>
    </source>
</evidence>
<dbReference type="PROSITE" id="PS00789">
    <property type="entry name" value="CHORISMATE_SYNTHASE_3"/>
    <property type="match status" value="1"/>
</dbReference>
<accession>A0A2H5XF00</accession>
<evidence type="ECO:0000256" key="9">
    <source>
        <dbReference type="ARBA" id="ARBA00023141"/>
    </source>
</evidence>